<dbReference type="InterPro" id="IPR029062">
    <property type="entry name" value="Class_I_gatase-like"/>
</dbReference>
<keyword evidence="2" id="KW-1185">Reference proteome</keyword>
<sequence length="651" mass="73058">MTQESRPWLGANYWSRAGGPWMWTHYDERIVREELQTLREHGLDTTRSFLFWPDFMPRPDALAEDLYARFRSFLDLHSEIGMRTIPTFLVGHMSGENFSPAWRDGRSLYRDPWLLGRQAWYIRESTRRLHDHPAVAGWLLSNEMPIFGDPEGRGSAADREPVSAWAEIMTQAVRAGGGHQPVSTGDGAWGIEVTGRDNGYRVRDLAPMGDFVGPHVYRMEDDQSREFLTAAFIGQLLSFTGKPVVLEEFGVTSAYASAERAAHYYRQVLHSTLITGTRGWLAWNNTDYGDLWDQDPYRHHAFELYFGVTDSQGRPKSTLHELAAFSRVLDQVDTSTLAPDASGAALVVPSYLEHHYDMTPAEDGPVIFDALRQSWIAGWEADLPLTIEREVDSLPDGHALYLVPSVKHLLTTTWRRLHELAEGGATVYVSYCAGEGGWQRGPWWMDMDSIFGVEHQLRYGLTNVIEDDVIRANALTDFGTVEKGSTLEFRAAGTVNSRSYLPVRATEAEVVWEDAHGRPMLLRRRVGAGQLVLGTYPLEHMASRVPGANPEDTWRLYTALAAESGLGERAQVDDPRVHARTMSSGSDHYLWVVSQAEAALDVQVSLSGADTLGAEVTDERTPPVVTDHGLSLHLEPCDARVFRLHRRVQDD</sequence>
<evidence type="ECO:0000313" key="1">
    <source>
        <dbReference type="EMBL" id="MFD2793483.1"/>
    </source>
</evidence>
<evidence type="ECO:0000313" key="2">
    <source>
        <dbReference type="Proteomes" id="UP001597479"/>
    </source>
</evidence>
<organism evidence="1 2">
    <name type="scientific">Promicromonospora vindobonensis</name>
    <dbReference type="NCBI Taxonomy" id="195748"/>
    <lineage>
        <taxon>Bacteria</taxon>
        <taxon>Bacillati</taxon>
        <taxon>Actinomycetota</taxon>
        <taxon>Actinomycetes</taxon>
        <taxon>Micrococcales</taxon>
        <taxon>Promicromonosporaceae</taxon>
        <taxon>Promicromonospora</taxon>
    </lineage>
</organism>
<dbReference type="RefSeq" id="WP_377181712.1">
    <property type="nucleotide sequence ID" value="NZ_JBHUOG010000001.1"/>
</dbReference>
<name>A0ABW5VP50_9MICO</name>
<dbReference type="Gene3D" id="3.20.20.80">
    <property type="entry name" value="Glycosidases"/>
    <property type="match status" value="1"/>
</dbReference>
<protein>
    <submittedName>
        <fullName evidence="1">Beta-mannosidase</fullName>
    </submittedName>
</protein>
<dbReference type="EMBL" id="JBHUOG010000001">
    <property type="protein sequence ID" value="MFD2793483.1"/>
    <property type="molecule type" value="Genomic_DNA"/>
</dbReference>
<accession>A0ABW5VP50</accession>
<proteinExistence type="predicted"/>
<dbReference type="Proteomes" id="UP001597479">
    <property type="component" value="Unassembled WGS sequence"/>
</dbReference>
<reference evidence="2" key="1">
    <citation type="journal article" date="2019" name="Int. J. Syst. Evol. Microbiol.">
        <title>The Global Catalogue of Microorganisms (GCM) 10K type strain sequencing project: providing services to taxonomists for standard genome sequencing and annotation.</title>
        <authorList>
            <consortium name="The Broad Institute Genomics Platform"/>
            <consortium name="The Broad Institute Genome Sequencing Center for Infectious Disease"/>
            <person name="Wu L."/>
            <person name="Ma J."/>
        </authorList>
    </citation>
    <scope>NUCLEOTIDE SEQUENCE [LARGE SCALE GENOMIC DNA]</scope>
    <source>
        <strain evidence="2">CCM 7044</strain>
    </source>
</reference>
<comment type="caution">
    <text evidence="1">The sequence shown here is derived from an EMBL/GenBank/DDBJ whole genome shotgun (WGS) entry which is preliminary data.</text>
</comment>
<gene>
    <name evidence="1" type="ORF">ACFS27_07960</name>
</gene>
<dbReference type="Gene3D" id="3.40.50.880">
    <property type="match status" value="1"/>
</dbReference>
<dbReference type="SUPFAM" id="SSF51445">
    <property type="entry name" value="(Trans)glycosidases"/>
    <property type="match status" value="1"/>
</dbReference>
<dbReference type="InterPro" id="IPR017853">
    <property type="entry name" value="GH"/>
</dbReference>